<dbReference type="SUPFAM" id="SSF47384">
    <property type="entry name" value="Homodimeric domain of signal transducing histidine kinase"/>
    <property type="match status" value="1"/>
</dbReference>
<gene>
    <name evidence="14" type="ORF">QO011_003570</name>
</gene>
<dbReference type="InterPro" id="IPR050428">
    <property type="entry name" value="TCS_sensor_his_kinase"/>
</dbReference>
<organism evidence="14 15">
    <name type="scientific">Labrys wisconsinensis</name>
    <dbReference type="NCBI Taxonomy" id="425677"/>
    <lineage>
        <taxon>Bacteria</taxon>
        <taxon>Pseudomonadati</taxon>
        <taxon>Pseudomonadota</taxon>
        <taxon>Alphaproteobacteria</taxon>
        <taxon>Hyphomicrobiales</taxon>
        <taxon>Xanthobacteraceae</taxon>
        <taxon>Labrys</taxon>
    </lineage>
</organism>
<dbReference type="InterPro" id="IPR036097">
    <property type="entry name" value="HisK_dim/P_sf"/>
</dbReference>
<keyword evidence="9" id="KW-0902">Two-component regulatory system</keyword>
<keyword evidence="6 11" id="KW-0812">Transmembrane</keyword>
<dbReference type="InterPro" id="IPR004358">
    <property type="entry name" value="Sig_transdc_His_kin-like_C"/>
</dbReference>
<feature type="transmembrane region" description="Helical" evidence="11">
    <location>
        <begin position="151"/>
        <end position="176"/>
    </location>
</feature>
<evidence type="ECO:0000256" key="7">
    <source>
        <dbReference type="ARBA" id="ARBA00022777"/>
    </source>
</evidence>
<evidence type="ECO:0000256" key="11">
    <source>
        <dbReference type="SAM" id="Phobius"/>
    </source>
</evidence>
<proteinExistence type="predicted"/>
<dbReference type="PANTHER" id="PTHR45436:SF15">
    <property type="entry name" value="SENSOR HISTIDINE KINASE CUSS"/>
    <property type="match status" value="1"/>
</dbReference>
<evidence type="ECO:0000256" key="5">
    <source>
        <dbReference type="ARBA" id="ARBA00022679"/>
    </source>
</evidence>
<keyword evidence="10 11" id="KW-0472">Membrane</keyword>
<evidence type="ECO:0000256" key="3">
    <source>
        <dbReference type="ARBA" id="ARBA00012438"/>
    </source>
</evidence>
<feature type="domain" description="Histidine kinase" evidence="12">
    <location>
        <begin position="238"/>
        <end position="438"/>
    </location>
</feature>
<accession>A0ABU0JAH8</accession>
<dbReference type="PROSITE" id="PS50885">
    <property type="entry name" value="HAMP"/>
    <property type="match status" value="1"/>
</dbReference>
<dbReference type="SMART" id="SM00388">
    <property type="entry name" value="HisKA"/>
    <property type="match status" value="1"/>
</dbReference>
<dbReference type="CDD" id="cd00082">
    <property type="entry name" value="HisKA"/>
    <property type="match status" value="1"/>
</dbReference>
<evidence type="ECO:0000256" key="8">
    <source>
        <dbReference type="ARBA" id="ARBA00022989"/>
    </source>
</evidence>
<evidence type="ECO:0000256" key="6">
    <source>
        <dbReference type="ARBA" id="ARBA00022692"/>
    </source>
</evidence>
<name>A0ABU0JAH8_9HYPH</name>
<dbReference type="PROSITE" id="PS50109">
    <property type="entry name" value="HIS_KIN"/>
    <property type="match status" value="1"/>
</dbReference>
<evidence type="ECO:0000256" key="1">
    <source>
        <dbReference type="ARBA" id="ARBA00000085"/>
    </source>
</evidence>
<keyword evidence="5" id="KW-0808">Transferase</keyword>
<dbReference type="GO" id="GO:0016301">
    <property type="term" value="F:kinase activity"/>
    <property type="evidence" value="ECO:0007669"/>
    <property type="project" value="UniProtKB-KW"/>
</dbReference>
<dbReference type="CDD" id="cd00075">
    <property type="entry name" value="HATPase"/>
    <property type="match status" value="1"/>
</dbReference>
<dbReference type="EC" id="2.7.13.3" evidence="3"/>
<dbReference type="InterPro" id="IPR003594">
    <property type="entry name" value="HATPase_dom"/>
</dbReference>
<sequence>MRLVIFQTAMLALLVLLVVATLWGTALIVDSYEDGTLDVLKDAVARDADGGLTLSPTTDLAQLRSKVPDLWFLMRDRQGHRLAEGQVPPDFAPIVDGLDHINQARLGWKIGGSYRPDGLVKWVDTAAGDVQILTGTQGQMSLRRLVMGVSAGSLIVILPIFVLMALATLVATPLVVRHALRGLGRAAAQAERIDIDQRGVQLPIEDVPTEIGPLVKAVNDALARLDRGYERHRRFLTDAAHELRTPIAILNTRIASLSPGSEKTRLLEDATRLSVLTGQLLDFQRLDQQVSRFSPVDLTALARRVIVDLAPLAFAAGYEMVFEADEGAIVVAGDQTSLERALANLVQNAIDHGGRCGTITVRIGRAGCVEVCDEGDGIPNEERDRIFEPFHRLNQDGRGAGLGLNLVHEIMRLHGGRIAATDGPSGGACLRMTFPVAPRVASAPSPALEKP</sequence>
<evidence type="ECO:0000256" key="9">
    <source>
        <dbReference type="ARBA" id="ARBA00023012"/>
    </source>
</evidence>
<dbReference type="PRINTS" id="PR00344">
    <property type="entry name" value="BCTRLSENSOR"/>
</dbReference>
<protein>
    <recommendedName>
        <fullName evidence="3">histidine kinase</fullName>
        <ecNumber evidence="3">2.7.13.3</ecNumber>
    </recommendedName>
</protein>
<dbReference type="Gene3D" id="3.30.565.10">
    <property type="entry name" value="Histidine kinase-like ATPase, C-terminal domain"/>
    <property type="match status" value="1"/>
</dbReference>
<dbReference type="InterPro" id="IPR036890">
    <property type="entry name" value="HATPase_C_sf"/>
</dbReference>
<keyword evidence="15" id="KW-1185">Reference proteome</keyword>
<dbReference type="SMART" id="SM00387">
    <property type="entry name" value="HATPase_c"/>
    <property type="match status" value="1"/>
</dbReference>
<evidence type="ECO:0000313" key="14">
    <source>
        <dbReference type="EMBL" id="MDQ0470551.1"/>
    </source>
</evidence>
<reference evidence="14 15" key="1">
    <citation type="submission" date="2023-07" db="EMBL/GenBank/DDBJ databases">
        <title>Genomic Encyclopedia of Type Strains, Phase IV (KMG-IV): sequencing the most valuable type-strain genomes for metagenomic binning, comparative biology and taxonomic classification.</title>
        <authorList>
            <person name="Goeker M."/>
        </authorList>
    </citation>
    <scope>NUCLEOTIDE SEQUENCE [LARGE SCALE GENOMIC DNA]</scope>
    <source>
        <strain evidence="14 15">DSM 19619</strain>
    </source>
</reference>
<comment type="caution">
    <text evidence="14">The sequence shown here is derived from an EMBL/GenBank/DDBJ whole genome shotgun (WGS) entry which is preliminary data.</text>
</comment>
<evidence type="ECO:0000313" key="15">
    <source>
        <dbReference type="Proteomes" id="UP001242480"/>
    </source>
</evidence>
<dbReference type="InterPro" id="IPR005467">
    <property type="entry name" value="His_kinase_dom"/>
</dbReference>
<evidence type="ECO:0000256" key="10">
    <source>
        <dbReference type="ARBA" id="ARBA00023136"/>
    </source>
</evidence>
<keyword evidence="4" id="KW-0597">Phosphoprotein</keyword>
<evidence type="ECO:0000259" key="12">
    <source>
        <dbReference type="PROSITE" id="PS50109"/>
    </source>
</evidence>
<dbReference type="Gene3D" id="1.10.287.130">
    <property type="match status" value="1"/>
</dbReference>
<keyword evidence="8 11" id="KW-1133">Transmembrane helix</keyword>
<dbReference type="Pfam" id="PF00512">
    <property type="entry name" value="HisKA"/>
    <property type="match status" value="1"/>
</dbReference>
<dbReference type="SUPFAM" id="SSF55874">
    <property type="entry name" value="ATPase domain of HSP90 chaperone/DNA topoisomerase II/histidine kinase"/>
    <property type="match status" value="1"/>
</dbReference>
<dbReference type="PANTHER" id="PTHR45436">
    <property type="entry name" value="SENSOR HISTIDINE KINASE YKOH"/>
    <property type="match status" value="1"/>
</dbReference>
<dbReference type="Proteomes" id="UP001242480">
    <property type="component" value="Unassembled WGS sequence"/>
</dbReference>
<evidence type="ECO:0000256" key="4">
    <source>
        <dbReference type="ARBA" id="ARBA00022553"/>
    </source>
</evidence>
<comment type="catalytic activity">
    <reaction evidence="1">
        <text>ATP + protein L-histidine = ADP + protein N-phospho-L-histidine.</text>
        <dbReference type="EC" id="2.7.13.3"/>
    </reaction>
</comment>
<dbReference type="Pfam" id="PF02518">
    <property type="entry name" value="HATPase_c"/>
    <property type="match status" value="1"/>
</dbReference>
<dbReference type="InterPro" id="IPR003661">
    <property type="entry name" value="HisK_dim/P_dom"/>
</dbReference>
<keyword evidence="7 14" id="KW-0418">Kinase</keyword>
<dbReference type="InterPro" id="IPR003660">
    <property type="entry name" value="HAMP_dom"/>
</dbReference>
<feature type="domain" description="HAMP" evidence="13">
    <location>
        <begin position="177"/>
        <end position="230"/>
    </location>
</feature>
<dbReference type="EMBL" id="JAUSVX010000006">
    <property type="protein sequence ID" value="MDQ0470551.1"/>
    <property type="molecule type" value="Genomic_DNA"/>
</dbReference>
<comment type="subcellular location">
    <subcellularLocation>
        <location evidence="2">Membrane</location>
        <topology evidence="2">Multi-pass membrane protein</topology>
    </subcellularLocation>
</comment>
<evidence type="ECO:0000256" key="2">
    <source>
        <dbReference type="ARBA" id="ARBA00004141"/>
    </source>
</evidence>
<evidence type="ECO:0000259" key="13">
    <source>
        <dbReference type="PROSITE" id="PS50885"/>
    </source>
</evidence>